<evidence type="ECO:0000313" key="2">
    <source>
        <dbReference type="EMBL" id="CAF4843655.1"/>
    </source>
</evidence>
<feature type="compositionally biased region" description="Basic and acidic residues" evidence="1">
    <location>
        <begin position="134"/>
        <end position="148"/>
    </location>
</feature>
<dbReference type="PANTHER" id="PTHR10241">
    <property type="entry name" value="LETHAL 2 GIANT LARVAE PROTEIN"/>
    <property type="match status" value="1"/>
</dbReference>
<dbReference type="Proteomes" id="UP000681720">
    <property type="component" value="Unassembled WGS sequence"/>
</dbReference>
<dbReference type="EMBL" id="CAJOBJ010160392">
    <property type="protein sequence ID" value="CAF4843655.1"/>
    <property type="molecule type" value="Genomic_DNA"/>
</dbReference>
<dbReference type="InterPro" id="IPR015943">
    <property type="entry name" value="WD40/YVTN_repeat-like_dom_sf"/>
</dbReference>
<dbReference type="GO" id="GO:0005886">
    <property type="term" value="C:plasma membrane"/>
    <property type="evidence" value="ECO:0007669"/>
    <property type="project" value="TreeGrafter"/>
</dbReference>
<gene>
    <name evidence="2" type="ORF">GIL414_LOCUS49055</name>
</gene>
<proteinExistence type="predicted"/>
<dbReference type="GO" id="GO:0006887">
    <property type="term" value="P:exocytosis"/>
    <property type="evidence" value="ECO:0007669"/>
    <property type="project" value="TreeGrafter"/>
</dbReference>
<dbReference type="SUPFAM" id="SSF50978">
    <property type="entry name" value="WD40 repeat-like"/>
    <property type="match status" value="1"/>
</dbReference>
<organism evidence="2 3">
    <name type="scientific">Rotaria magnacalcarata</name>
    <dbReference type="NCBI Taxonomy" id="392030"/>
    <lineage>
        <taxon>Eukaryota</taxon>
        <taxon>Metazoa</taxon>
        <taxon>Spiralia</taxon>
        <taxon>Gnathifera</taxon>
        <taxon>Rotifera</taxon>
        <taxon>Eurotatoria</taxon>
        <taxon>Bdelloidea</taxon>
        <taxon>Philodinida</taxon>
        <taxon>Philodinidae</taxon>
        <taxon>Rotaria</taxon>
    </lineage>
</organism>
<evidence type="ECO:0000256" key="1">
    <source>
        <dbReference type="SAM" id="MobiDB-lite"/>
    </source>
</evidence>
<comment type="caution">
    <text evidence="2">The sequence shown here is derived from an EMBL/GenBank/DDBJ whole genome shotgun (WGS) entry which is preliminary data.</text>
</comment>
<feature type="non-terminal residue" evidence="2">
    <location>
        <position position="157"/>
    </location>
</feature>
<accession>A0A8S3BXY3</accession>
<protein>
    <submittedName>
        <fullName evidence="2">Uncharacterized protein</fullName>
    </submittedName>
</protein>
<reference evidence="2" key="1">
    <citation type="submission" date="2021-02" db="EMBL/GenBank/DDBJ databases">
        <authorList>
            <person name="Nowell W R."/>
        </authorList>
    </citation>
    <scope>NUCLEOTIDE SEQUENCE</scope>
</reference>
<feature type="non-terminal residue" evidence="2">
    <location>
        <position position="1"/>
    </location>
</feature>
<name>A0A8S3BXY3_9BILA</name>
<dbReference type="InterPro" id="IPR036322">
    <property type="entry name" value="WD40_repeat_dom_sf"/>
</dbReference>
<dbReference type="GO" id="GO:0045159">
    <property type="term" value="F:myosin II binding"/>
    <property type="evidence" value="ECO:0007669"/>
    <property type="project" value="TreeGrafter"/>
</dbReference>
<dbReference type="GO" id="GO:0006893">
    <property type="term" value="P:Golgi to plasma membrane transport"/>
    <property type="evidence" value="ECO:0007669"/>
    <property type="project" value="TreeGrafter"/>
</dbReference>
<dbReference type="AlphaFoldDB" id="A0A8S3BXY3"/>
<dbReference type="PANTHER" id="PTHR10241:SF25">
    <property type="entry name" value="TOMOSYN, ISOFORM C"/>
    <property type="match status" value="1"/>
</dbReference>
<dbReference type="Gene3D" id="2.130.10.10">
    <property type="entry name" value="YVTN repeat-like/Quinoprotein amine dehydrogenase"/>
    <property type="match status" value="1"/>
</dbReference>
<feature type="region of interest" description="Disordered" evidence="1">
    <location>
        <begin position="123"/>
        <end position="157"/>
    </location>
</feature>
<sequence length="157" mass="17421">DLKSENYPLFESLHTLDLHESPVTYCDYITEPNSTFYQSLLRLQTKQIPKRTYSQQENPISGGKSGSTIFGYNELIITGHADGSIKFWDASGCNLLFFYKLRTNRLFDRTQAANLSSSSSSATATTTTISSAANKKESNTNYKLESRPAHANSSASD</sequence>
<dbReference type="GO" id="GO:0005737">
    <property type="term" value="C:cytoplasm"/>
    <property type="evidence" value="ECO:0007669"/>
    <property type="project" value="TreeGrafter"/>
</dbReference>
<evidence type="ECO:0000313" key="3">
    <source>
        <dbReference type="Proteomes" id="UP000681720"/>
    </source>
</evidence>
<feature type="compositionally biased region" description="Low complexity" evidence="1">
    <location>
        <begin position="123"/>
        <end position="133"/>
    </location>
</feature>
<dbReference type="GO" id="GO:0005096">
    <property type="term" value="F:GTPase activator activity"/>
    <property type="evidence" value="ECO:0007669"/>
    <property type="project" value="TreeGrafter"/>
</dbReference>
<dbReference type="GO" id="GO:0019905">
    <property type="term" value="F:syntaxin binding"/>
    <property type="evidence" value="ECO:0007669"/>
    <property type="project" value="TreeGrafter"/>
</dbReference>